<name>A0A654FNI1_ARATH</name>
<feature type="domain" description="F-box" evidence="1">
    <location>
        <begin position="11"/>
        <end position="43"/>
    </location>
</feature>
<dbReference type="Proteomes" id="UP000426265">
    <property type="component" value="Unassembled WGS sequence"/>
</dbReference>
<dbReference type="AlphaFoldDB" id="A0A654FNI1"/>
<proteinExistence type="predicted"/>
<evidence type="ECO:0000259" key="2">
    <source>
        <dbReference type="Pfam" id="PF03478"/>
    </source>
</evidence>
<dbReference type="Gene3D" id="1.20.1280.50">
    <property type="match status" value="1"/>
</dbReference>
<evidence type="ECO:0000313" key="4">
    <source>
        <dbReference type="Proteomes" id="UP000426265"/>
    </source>
</evidence>
<dbReference type="InterPro" id="IPR001810">
    <property type="entry name" value="F-box_dom"/>
</dbReference>
<dbReference type="PANTHER" id="PTHR33127">
    <property type="entry name" value="TRANSMEMBRANE PROTEIN"/>
    <property type="match status" value="1"/>
</dbReference>
<dbReference type="InterPro" id="IPR036047">
    <property type="entry name" value="F-box-like_dom_sf"/>
</dbReference>
<dbReference type="PANTHER" id="PTHR33127:SF30">
    <property type="entry name" value="F-BOX DOMAIN-CONTAINING PROTEIN"/>
    <property type="match status" value="1"/>
</dbReference>
<organism evidence="3 4">
    <name type="scientific">Arabidopsis thaliana</name>
    <name type="common">Mouse-ear cress</name>
    <dbReference type="NCBI Taxonomy" id="3702"/>
    <lineage>
        <taxon>Eukaryota</taxon>
        <taxon>Viridiplantae</taxon>
        <taxon>Streptophyta</taxon>
        <taxon>Embryophyta</taxon>
        <taxon>Tracheophyta</taxon>
        <taxon>Spermatophyta</taxon>
        <taxon>Magnoliopsida</taxon>
        <taxon>eudicotyledons</taxon>
        <taxon>Gunneridae</taxon>
        <taxon>Pentapetalae</taxon>
        <taxon>rosids</taxon>
        <taxon>malvids</taxon>
        <taxon>Brassicales</taxon>
        <taxon>Brassicaceae</taxon>
        <taxon>Camelineae</taxon>
        <taxon>Arabidopsis</taxon>
    </lineage>
</organism>
<dbReference type="ExpressionAtlas" id="A0A654FNI1">
    <property type="expression patterns" value="baseline and differential"/>
</dbReference>
<dbReference type="SUPFAM" id="SSF81383">
    <property type="entry name" value="F-box domain"/>
    <property type="match status" value="1"/>
</dbReference>
<dbReference type="InterPro" id="IPR005174">
    <property type="entry name" value="KIB1-4_b-propeller"/>
</dbReference>
<dbReference type="Pfam" id="PF03478">
    <property type="entry name" value="Beta-prop_KIB1-4"/>
    <property type="match status" value="1"/>
</dbReference>
<dbReference type="CDD" id="cd09917">
    <property type="entry name" value="F-box_SF"/>
    <property type="match status" value="1"/>
</dbReference>
<dbReference type="EMBL" id="CACRSJ010000109">
    <property type="protein sequence ID" value="VYS62410.1"/>
    <property type="molecule type" value="Genomic_DNA"/>
</dbReference>
<evidence type="ECO:0000313" key="3">
    <source>
        <dbReference type="EMBL" id="VYS62410.1"/>
    </source>
</evidence>
<feature type="domain" description="KIB1-4 beta-propeller" evidence="2">
    <location>
        <begin position="74"/>
        <end position="209"/>
    </location>
</feature>
<dbReference type="Pfam" id="PF00646">
    <property type="entry name" value="F-box"/>
    <property type="match status" value="1"/>
</dbReference>
<evidence type="ECO:0000259" key="1">
    <source>
        <dbReference type="Pfam" id="PF00646"/>
    </source>
</evidence>
<sequence length="242" mass="28197">MCKKIMNPSFADLPSSLIEVIMSHLALKNNIRASAACKSWYEVGVSVRVVEKHPWLICFPKRGNLFEFRDPLHWKLYTLGLPELAESTVCYSRFGWLLMRKATSKDVFFFNPFSRDIISLPKCKLAFEHIAFSCLPTSDDCVLLAIKFVPTDNLVTVSTCNPGATEWVTDDFPTFIRLFYMQSNLVFRRDKFYCFNAEGTLYNFDPSYRTWNYICADKLICPYVHEKQYVWREKAVVLVEKK</sequence>
<gene>
    <name evidence="3" type="ORF">AN1_LOCUS17837</name>
</gene>
<reference evidence="3 4" key="1">
    <citation type="submission" date="2019-11" db="EMBL/GenBank/DDBJ databases">
        <authorList>
            <person name="Jiao W.-B."/>
            <person name="Schneeberger K."/>
        </authorList>
    </citation>
    <scope>NUCLEOTIDE SEQUENCE [LARGE SCALE GENOMIC DNA]</scope>
    <source>
        <strain evidence="4">cv. An-1</strain>
    </source>
</reference>
<protein>
    <submittedName>
        <fullName evidence="3">Uncharacterized protein</fullName>
    </submittedName>
</protein>
<accession>A0A654FNI1</accession>